<dbReference type="InterPro" id="IPR003439">
    <property type="entry name" value="ABC_transporter-like_ATP-bd"/>
</dbReference>
<keyword evidence="2" id="KW-0547">Nucleotide-binding</keyword>
<dbReference type="GO" id="GO:0005524">
    <property type="term" value="F:ATP binding"/>
    <property type="evidence" value="ECO:0007669"/>
    <property type="project" value="UniProtKB-KW"/>
</dbReference>
<dbReference type="PROSITE" id="PS00211">
    <property type="entry name" value="ABC_TRANSPORTER_1"/>
    <property type="match status" value="1"/>
</dbReference>
<dbReference type="GO" id="GO:0015833">
    <property type="term" value="P:peptide transport"/>
    <property type="evidence" value="ECO:0007669"/>
    <property type="project" value="InterPro"/>
</dbReference>
<dbReference type="PANTHER" id="PTHR43067">
    <property type="entry name" value="OLIGOPEPTIDE/DIPEPTIDE ABC TRANSPORTER, ATPASE SUBUNIT"/>
    <property type="match status" value="1"/>
</dbReference>
<dbReference type="AlphaFoldDB" id="B0KCV4"/>
<gene>
    <name evidence="5" type="ordered locus">Teth39_1930</name>
</gene>
<evidence type="ECO:0000259" key="4">
    <source>
        <dbReference type="PROSITE" id="PS50893"/>
    </source>
</evidence>
<organism evidence="5 6">
    <name type="scientific">Thermoanaerobacter pseudethanolicus (strain ATCC 33223 / 39E)</name>
    <name type="common">Clostridium thermohydrosulfuricum</name>
    <dbReference type="NCBI Taxonomy" id="340099"/>
    <lineage>
        <taxon>Bacteria</taxon>
        <taxon>Bacillati</taxon>
        <taxon>Bacillota</taxon>
        <taxon>Clostridia</taxon>
        <taxon>Thermoanaerobacterales</taxon>
        <taxon>Thermoanaerobacteraceae</taxon>
        <taxon>Thermoanaerobacter</taxon>
    </lineage>
</organism>
<evidence type="ECO:0000313" key="6">
    <source>
        <dbReference type="Proteomes" id="UP000002156"/>
    </source>
</evidence>
<dbReference type="InterPro" id="IPR017871">
    <property type="entry name" value="ABC_transporter-like_CS"/>
</dbReference>
<dbReference type="NCBIfam" id="TIGR01727">
    <property type="entry name" value="oligo_HPY"/>
    <property type="match status" value="1"/>
</dbReference>
<dbReference type="HOGENOM" id="CLU_000604_1_23_9"/>
<dbReference type="InterPro" id="IPR013563">
    <property type="entry name" value="Oligopep_ABC_C"/>
</dbReference>
<dbReference type="EMBL" id="CP000924">
    <property type="protein sequence ID" value="ABY95561.1"/>
    <property type="molecule type" value="Genomic_DNA"/>
</dbReference>
<evidence type="ECO:0000256" key="2">
    <source>
        <dbReference type="ARBA" id="ARBA00022741"/>
    </source>
</evidence>
<accession>B0KCV4</accession>
<reference evidence="6" key="1">
    <citation type="submission" date="2008-01" db="EMBL/GenBank/DDBJ databases">
        <title>Complete sequence of Thermoanaerobacter pseudethanolicus 39E.</title>
        <authorList>
            <person name="Copeland A."/>
            <person name="Lucas S."/>
            <person name="Lapidus A."/>
            <person name="Barry K."/>
            <person name="Glavina del Rio T."/>
            <person name="Dalin E."/>
            <person name="Tice H."/>
            <person name="Pitluck S."/>
            <person name="Bruce D."/>
            <person name="Goodwin L."/>
            <person name="Saunders E."/>
            <person name="Brettin T."/>
            <person name="Detter J.C."/>
            <person name="Han C."/>
            <person name="Schmutz J."/>
            <person name="Larimer F."/>
            <person name="Land M."/>
            <person name="Hauser L."/>
            <person name="Kyrpides N."/>
            <person name="Lykidis A."/>
            <person name="Hemme C."/>
            <person name="Fields M.W."/>
            <person name="He Z."/>
            <person name="Zhou J."/>
            <person name="Richardson P."/>
        </authorList>
    </citation>
    <scope>NUCLEOTIDE SEQUENCE [LARGE SCALE GENOMIC DNA]</scope>
    <source>
        <strain evidence="6">ATCC 33223 / DSM 2355 / 39E</strain>
    </source>
</reference>
<dbReference type="Pfam" id="PF00005">
    <property type="entry name" value="ABC_tran"/>
    <property type="match status" value="1"/>
</dbReference>
<keyword evidence="3" id="KW-0067">ATP-binding</keyword>
<dbReference type="InterPro" id="IPR027417">
    <property type="entry name" value="P-loop_NTPase"/>
</dbReference>
<keyword evidence="6" id="KW-1185">Reference proteome</keyword>
<evidence type="ECO:0000256" key="1">
    <source>
        <dbReference type="ARBA" id="ARBA00022448"/>
    </source>
</evidence>
<dbReference type="PROSITE" id="PS50893">
    <property type="entry name" value="ABC_TRANSPORTER_2"/>
    <property type="match status" value="1"/>
</dbReference>
<dbReference type="PANTHER" id="PTHR43067:SF3">
    <property type="entry name" value="MALTOSE ABC TRANSPORTER, ATP-BINDING PROTEIN"/>
    <property type="match status" value="1"/>
</dbReference>
<evidence type="ECO:0000313" key="5">
    <source>
        <dbReference type="EMBL" id="ABY95561.1"/>
    </source>
</evidence>
<dbReference type="eggNOG" id="COG0444">
    <property type="taxonomic scope" value="Bacteria"/>
</dbReference>
<proteinExistence type="predicted"/>
<dbReference type="Gene3D" id="3.40.50.300">
    <property type="entry name" value="P-loop containing nucleotide triphosphate hydrolases"/>
    <property type="match status" value="1"/>
</dbReference>
<feature type="domain" description="ABC transporter" evidence="4">
    <location>
        <begin position="5"/>
        <end position="252"/>
    </location>
</feature>
<dbReference type="SUPFAM" id="SSF52540">
    <property type="entry name" value="P-loop containing nucleoside triphosphate hydrolases"/>
    <property type="match status" value="1"/>
</dbReference>
<sequence>MTELIQIEGLRIYYKTLHGDAKALDDVTFTINDKEILGIAGESGCGKSTLGNSLILLKPPMKYVSGEVKINGEKLPIDNNTEMRRYRYKKISLIPQYAMDALNPTRKIGRIIRDLVGQHKIKYEGIEKRLHERLNMVKLSKDVLNMYPFELSGGMKQRLVLVISTLLNPDLLIADEVTSALDVSSQKAVSLMFKEFRDREIVNSIIFITHDIAVLYQIADRIVIMYAGKVAEIGPTEEIIANPLHPYTKALIKSLPNAGIRHTKEKLEGIPGHPPNLINPPAGCRFRDRCPFADENCLEEPPLKEINKGRLVACWKVKDL</sequence>
<dbReference type="STRING" id="340099.Teth39_1930"/>
<keyword evidence="1" id="KW-0813">Transport</keyword>
<evidence type="ECO:0000256" key="3">
    <source>
        <dbReference type="ARBA" id="ARBA00022840"/>
    </source>
</evidence>
<dbReference type="CDD" id="cd03257">
    <property type="entry name" value="ABC_NikE_OppD_transporters"/>
    <property type="match status" value="1"/>
</dbReference>
<dbReference type="Proteomes" id="UP000002156">
    <property type="component" value="Chromosome"/>
</dbReference>
<dbReference type="InterPro" id="IPR003593">
    <property type="entry name" value="AAA+_ATPase"/>
</dbReference>
<protein>
    <submittedName>
        <fullName evidence="5">Oligopeptide/dipeptide ABC transporter, ATPase subunit</fullName>
    </submittedName>
</protein>
<name>B0KCV4_THEP3</name>
<dbReference type="SMART" id="SM00382">
    <property type="entry name" value="AAA"/>
    <property type="match status" value="1"/>
</dbReference>
<dbReference type="KEGG" id="tpd:Teth39_1930"/>
<dbReference type="GO" id="GO:0016887">
    <property type="term" value="F:ATP hydrolysis activity"/>
    <property type="evidence" value="ECO:0007669"/>
    <property type="project" value="InterPro"/>
</dbReference>
<dbReference type="Pfam" id="PF08352">
    <property type="entry name" value="oligo_HPY"/>
    <property type="match status" value="1"/>
</dbReference>